<proteinExistence type="predicted"/>
<dbReference type="GO" id="GO:0009103">
    <property type="term" value="P:lipopolysaccharide biosynthetic process"/>
    <property type="evidence" value="ECO:0007669"/>
    <property type="project" value="TreeGrafter"/>
</dbReference>
<gene>
    <name evidence="3" type="ORF">BJP34_16335</name>
</gene>
<dbReference type="EMBL" id="CP017599">
    <property type="protein sequence ID" value="AOX00802.1"/>
    <property type="molecule type" value="Genomic_DNA"/>
</dbReference>
<protein>
    <submittedName>
        <fullName evidence="3">Glycosyl transferase family 1</fullName>
    </submittedName>
</protein>
<dbReference type="PANTHER" id="PTHR46401">
    <property type="entry name" value="GLYCOSYLTRANSFERASE WBBK-RELATED"/>
    <property type="match status" value="1"/>
</dbReference>
<dbReference type="Gene3D" id="3.40.50.2000">
    <property type="entry name" value="Glycogen Phosphorylase B"/>
    <property type="match status" value="1"/>
</dbReference>
<accession>A0A1D8TT17</accession>
<dbReference type="Pfam" id="PF00534">
    <property type="entry name" value="Glycos_transf_1"/>
    <property type="match status" value="1"/>
</dbReference>
<dbReference type="PANTHER" id="PTHR46401:SF2">
    <property type="entry name" value="GLYCOSYLTRANSFERASE WBBK-RELATED"/>
    <property type="match status" value="1"/>
</dbReference>
<name>A0A1D8TT17_9CYAN</name>
<evidence type="ECO:0000313" key="4">
    <source>
        <dbReference type="Proteomes" id="UP000177870"/>
    </source>
</evidence>
<dbReference type="GO" id="GO:0016757">
    <property type="term" value="F:glycosyltransferase activity"/>
    <property type="evidence" value="ECO:0007669"/>
    <property type="project" value="InterPro"/>
</dbReference>
<dbReference type="STRING" id="1458985.BJP34_16335"/>
<evidence type="ECO:0000256" key="1">
    <source>
        <dbReference type="ARBA" id="ARBA00022679"/>
    </source>
</evidence>
<reference evidence="4" key="1">
    <citation type="submission" date="2016-10" db="EMBL/GenBank/DDBJ databases">
        <title>Comparative genomics uncovers the prolific and rare metabolic potential of the cyanobacterial genus Moorea.</title>
        <authorList>
            <person name="Leao T."/>
            <person name="Castelao G."/>
            <person name="Korobeynikov A."/>
            <person name="Monroe E.A."/>
            <person name="Podell S."/>
            <person name="Glukhov E."/>
            <person name="Allen E."/>
            <person name="Gerwick W.H."/>
            <person name="Gerwick L."/>
        </authorList>
    </citation>
    <scope>NUCLEOTIDE SEQUENCE [LARGE SCALE GENOMIC DNA]</scope>
    <source>
        <strain evidence="4">PAL-8-15-08-1</strain>
    </source>
</reference>
<sequence>MNKHYIFFTRNTLPQPNAAHLVHDVNSANAAANLGYSTVLVYLHPPEKSLNPLDWVYPFRLQQPPENLTKFYSIQDQLKVAPLPMPWPIGHIKGKLTSPSTIVCRYYFPIHIFPHTQILHTLDWNLVKTAIKHGIPVIYEREHYKKSDYDQSIVQNPLFKVAVTVADNIRDDMIRRGMPPEKIIKLHSGFNQSFLVRQPEPASEWRKKLLVDNRQRLVVYSGGLYRFKGVNLLVDVAKELPQIQFVFAGGNESQVQSYQQLAREKQANNVTFLGYIPHQQLPSLLQAADVLAHPHCSGEAASFTSPLKLFEYMASGTPIVATEIPPLMEFKSSSAIAGWCEPDNPAQLTRCLQQVLETYPRNVNGYAAQIEWGRQFSWENRMAKIMSNVAESIHPIISD</sequence>
<feature type="domain" description="Glycosyl transferase family 1" evidence="2">
    <location>
        <begin position="204"/>
        <end position="359"/>
    </location>
</feature>
<evidence type="ECO:0000259" key="2">
    <source>
        <dbReference type="Pfam" id="PF00534"/>
    </source>
</evidence>
<organism evidence="3 4">
    <name type="scientific">Moorena producens PAL-8-15-08-1</name>
    <dbReference type="NCBI Taxonomy" id="1458985"/>
    <lineage>
        <taxon>Bacteria</taxon>
        <taxon>Bacillati</taxon>
        <taxon>Cyanobacteriota</taxon>
        <taxon>Cyanophyceae</taxon>
        <taxon>Coleofasciculales</taxon>
        <taxon>Coleofasciculaceae</taxon>
        <taxon>Moorena</taxon>
    </lineage>
</organism>
<evidence type="ECO:0000313" key="3">
    <source>
        <dbReference type="EMBL" id="AOX00802.1"/>
    </source>
</evidence>
<dbReference type="AlphaFoldDB" id="A0A1D8TT17"/>
<dbReference type="KEGG" id="mpro:BJP34_16335"/>
<keyword evidence="1 3" id="KW-0808">Transferase</keyword>
<dbReference type="SUPFAM" id="SSF53756">
    <property type="entry name" value="UDP-Glycosyltransferase/glycogen phosphorylase"/>
    <property type="match status" value="1"/>
</dbReference>
<dbReference type="InterPro" id="IPR001296">
    <property type="entry name" value="Glyco_trans_1"/>
</dbReference>
<dbReference type="Proteomes" id="UP000177870">
    <property type="component" value="Chromosome"/>
</dbReference>
<dbReference type="RefSeq" id="WP_070393255.1">
    <property type="nucleotide sequence ID" value="NZ_CP017599.1"/>
</dbReference>
<dbReference type="OrthoDB" id="9816564at2"/>